<evidence type="ECO:0000313" key="4">
    <source>
        <dbReference type="EMBL" id="CAG9812147.1"/>
    </source>
</evidence>
<feature type="signal peptide" evidence="3">
    <location>
        <begin position="1"/>
        <end position="23"/>
    </location>
</feature>
<dbReference type="OrthoDB" id="7737031at2759"/>
<keyword evidence="2" id="KW-0677">Repeat</keyword>
<reference evidence="4" key="1">
    <citation type="submission" date="2022-01" db="EMBL/GenBank/DDBJ databases">
        <authorList>
            <person name="King R."/>
        </authorList>
    </citation>
    <scope>NUCLEOTIDE SEQUENCE</scope>
</reference>
<dbReference type="SUPFAM" id="SSF52058">
    <property type="entry name" value="L domain-like"/>
    <property type="match status" value="2"/>
</dbReference>
<evidence type="ECO:0000313" key="5">
    <source>
        <dbReference type="Proteomes" id="UP001153620"/>
    </source>
</evidence>
<dbReference type="PANTHER" id="PTHR45712">
    <property type="entry name" value="AGAP008170-PA"/>
    <property type="match status" value="1"/>
</dbReference>
<dbReference type="InterPro" id="IPR050333">
    <property type="entry name" value="SLRP"/>
</dbReference>
<feature type="chain" id="PRO_5040401402" evidence="3">
    <location>
        <begin position="24"/>
        <end position="725"/>
    </location>
</feature>
<dbReference type="Pfam" id="PF13855">
    <property type="entry name" value="LRR_8"/>
    <property type="match status" value="4"/>
</dbReference>
<dbReference type="EMBL" id="OU895880">
    <property type="protein sequence ID" value="CAG9812147.1"/>
    <property type="molecule type" value="Genomic_DNA"/>
</dbReference>
<dbReference type="GO" id="GO:0005615">
    <property type="term" value="C:extracellular space"/>
    <property type="evidence" value="ECO:0007669"/>
    <property type="project" value="TreeGrafter"/>
</dbReference>
<dbReference type="InterPro" id="IPR003591">
    <property type="entry name" value="Leu-rich_rpt_typical-subtyp"/>
</dbReference>
<evidence type="ECO:0000256" key="1">
    <source>
        <dbReference type="ARBA" id="ARBA00022614"/>
    </source>
</evidence>
<keyword evidence="3" id="KW-0732">Signal</keyword>
<dbReference type="PROSITE" id="PS51450">
    <property type="entry name" value="LRR"/>
    <property type="match status" value="2"/>
</dbReference>
<reference evidence="4" key="2">
    <citation type="submission" date="2022-10" db="EMBL/GenBank/DDBJ databases">
        <authorList>
            <consortium name="ENA_rothamsted_submissions"/>
            <consortium name="culmorum"/>
            <person name="King R."/>
        </authorList>
    </citation>
    <scope>NUCLEOTIDE SEQUENCE</scope>
</reference>
<proteinExistence type="predicted"/>
<name>A0A9N9WZG1_9DIPT</name>
<dbReference type="Gene3D" id="3.80.10.10">
    <property type="entry name" value="Ribonuclease Inhibitor"/>
    <property type="match status" value="3"/>
</dbReference>
<dbReference type="AlphaFoldDB" id="A0A9N9WZG1"/>
<dbReference type="PANTHER" id="PTHR45712:SF22">
    <property type="entry name" value="INSULIN-LIKE GROWTH FACTOR-BINDING PROTEIN COMPLEX ACID LABILE SUBUNIT"/>
    <property type="match status" value="1"/>
</dbReference>
<dbReference type="Proteomes" id="UP001153620">
    <property type="component" value="Chromosome 4"/>
</dbReference>
<accession>A0A9N9WZG1</accession>
<keyword evidence="5" id="KW-1185">Reference proteome</keyword>
<dbReference type="InterPro" id="IPR032675">
    <property type="entry name" value="LRR_dom_sf"/>
</dbReference>
<keyword evidence="1" id="KW-0433">Leucine-rich repeat</keyword>
<protein>
    <submittedName>
        <fullName evidence="4">Uncharacterized protein</fullName>
    </submittedName>
</protein>
<sequence length="725" mass="82386">MKLAGFSLLLFLTLSVEINYIIGDPNFDENSTVNQFAVNTTTTRYINNTTTKYTNVTTTTTRYGNNTTTTRYQPTTTTTRYQPTTRYVTNTTTTRPNVITTTTRPINITSTTPVFNFTTITMQPTVVPASIQCNYFSSSTIYGCDLKIYNPDGQEFSVIYGAHLPQKFDIDVFEVSGKFQNTKNIPSIICRKYINLKTLDIFWSEVSILTSESFKNCNNLETLDLKGNILTKIPFGTFGYHYKLRMINLERNQIEIIEDSVFHGIKLFELNLGYNELRMVNSTWFYRNSGYLRKLLVPGNRITKMIRTDYGMFGSIEYLDMSMNPIKNIQIIDFNMMSNVETLKLDDCEISELYLGNFNLLVNLKSLSINNNLIREFPSETFSYQPYLTDVSASGNRITSIDSRSFGNTMPRLRSLYIQNNQIDSIDPEFFNNTKDLSALFLDGNMCINRSFIIETLNRENVRQEIEPCFRNFRYVRCSYSGSPDFICQMSVRNLVGVDDIEIVEGQHPSGSNNNDVRIVNIINGTSTIFPSVICKQFNNLQEITASGNGITSLTTSAFQNCRNLKVLQLISQEISVIPENTFANLSNLQTLSLMLNKIQTISSRSMIGLSANMQNLYLNSNLITRIENGAFTSLANVSRIHLNSNRLTAVNSLSFGASLRHLTEFSANYNQINEIDPIWFNNSTVLDTLNLTGNVCVNASFVNVRSTRTYVSSQLQNCFNRFRT</sequence>
<evidence type="ECO:0000256" key="2">
    <source>
        <dbReference type="ARBA" id="ARBA00022737"/>
    </source>
</evidence>
<dbReference type="InterPro" id="IPR001611">
    <property type="entry name" value="Leu-rich_rpt"/>
</dbReference>
<organism evidence="4 5">
    <name type="scientific">Chironomus riparius</name>
    <dbReference type="NCBI Taxonomy" id="315576"/>
    <lineage>
        <taxon>Eukaryota</taxon>
        <taxon>Metazoa</taxon>
        <taxon>Ecdysozoa</taxon>
        <taxon>Arthropoda</taxon>
        <taxon>Hexapoda</taxon>
        <taxon>Insecta</taxon>
        <taxon>Pterygota</taxon>
        <taxon>Neoptera</taxon>
        <taxon>Endopterygota</taxon>
        <taxon>Diptera</taxon>
        <taxon>Nematocera</taxon>
        <taxon>Chironomoidea</taxon>
        <taxon>Chironomidae</taxon>
        <taxon>Chironominae</taxon>
        <taxon>Chironomus</taxon>
    </lineage>
</organism>
<dbReference type="SMART" id="SM00369">
    <property type="entry name" value="LRR_TYP"/>
    <property type="match status" value="10"/>
</dbReference>
<evidence type="ECO:0000256" key="3">
    <source>
        <dbReference type="SAM" id="SignalP"/>
    </source>
</evidence>
<gene>
    <name evidence="4" type="ORF">CHIRRI_LOCUS14952</name>
</gene>
<dbReference type="SMART" id="SM00365">
    <property type="entry name" value="LRR_SD22"/>
    <property type="match status" value="6"/>
</dbReference>